<proteinExistence type="predicted"/>
<dbReference type="AlphaFoldDB" id="A0ABD6B3D7"/>
<evidence type="ECO:0000313" key="1">
    <source>
        <dbReference type="EMBL" id="MFD1525274.1"/>
    </source>
</evidence>
<comment type="caution">
    <text evidence="1">The sequence shown here is derived from an EMBL/GenBank/DDBJ whole genome shotgun (WGS) entry which is preliminary data.</text>
</comment>
<evidence type="ECO:0000313" key="2">
    <source>
        <dbReference type="Proteomes" id="UP001597111"/>
    </source>
</evidence>
<dbReference type="Proteomes" id="UP001597111">
    <property type="component" value="Unassembled WGS sequence"/>
</dbReference>
<keyword evidence="2" id="KW-1185">Reference proteome</keyword>
<gene>
    <name evidence="1" type="ORF">ACFR9S_03015</name>
</gene>
<dbReference type="InterPro" id="IPR055951">
    <property type="entry name" value="DUF7529"/>
</dbReference>
<name>A0ABD6B3D7_9EURY</name>
<sequence length="194" mass="21174">MVNPDGEGVPDELDRIADDADVIRDGWQRTVEDTRAMAADREDAGYETLVVFSQDTSPVAPDAEGAEHWGLTYLVDGDTADTVADARERAEFDETAVYQAGAGPTTFIVTECLDHDEEFVVFVAGAFRKREAAGLVRAATERGEMHTHFRTLDGTVIASVEHDDVSAFFPDPQEYYSYGGQFAADAVPAEDDDE</sequence>
<protein>
    <submittedName>
        <fullName evidence="1">Uncharacterized protein</fullName>
    </submittedName>
</protein>
<dbReference type="EMBL" id="JBHUDH010000024">
    <property type="protein sequence ID" value="MFD1525274.1"/>
    <property type="molecule type" value="Genomic_DNA"/>
</dbReference>
<dbReference type="RefSeq" id="WP_379730813.1">
    <property type="nucleotide sequence ID" value="NZ_JBHSWZ010000025.1"/>
</dbReference>
<accession>A0ABD6B3D7</accession>
<organism evidence="1 2">
    <name type="scientific">Halolamina salina</name>
    <dbReference type="NCBI Taxonomy" id="1220023"/>
    <lineage>
        <taxon>Archaea</taxon>
        <taxon>Methanobacteriati</taxon>
        <taxon>Methanobacteriota</taxon>
        <taxon>Stenosarchaea group</taxon>
        <taxon>Halobacteria</taxon>
        <taxon>Halobacteriales</taxon>
        <taxon>Haloferacaceae</taxon>
    </lineage>
</organism>
<reference evidence="1 2" key="1">
    <citation type="journal article" date="2019" name="Int. J. Syst. Evol. Microbiol.">
        <title>The Global Catalogue of Microorganisms (GCM) 10K type strain sequencing project: providing services to taxonomists for standard genome sequencing and annotation.</title>
        <authorList>
            <consortium name="The Broad Institute Genomics Platform"/>
            <consortium name="The Broad Institute Genome Sequencing Center for Infectious Disease"/>
            <person name="Wu L."/>
            <person name="Ma J."/>
        </authorList>
    </citation>
    <scope>NUCLEOTIDE SEQUENCE [LARGE SCALE GENOMIC DNA]</scope>
    <source>
        <strain evidence="1 2">CGMCC 1.12285</strain>
    </source>
</reference>
<dbReference type="Pfam" id="PF24373">
    <property type="entry name" value="DUF7529"/>
    <property type="match status" value="1"/>
</dbReference>